<evidence type="ECO:0000256" key="3">
    <source>
        <dbReference type="PIRNR" id="PIRNR006230"/>
    </source>
</evidence>
<dbReference type="PANTHER" id="PTHR11089:SF30">
    <property type="entry name" value="GUANINE NUCLEOTIDE-BINDING PROTEIN-LIKE 3 HOMOLOG"/>
    <property type="match status" value="1"/>
</dbReference>
<dbReference type="Proteomes" id="UP000000254">
    <property type="component" value="Chromosome"/>
</dbReference>
<dbReference type="STRING" id="399550.Smar_0790"/>
<dbReference type="InterPro" id="IPR050755">
    <property type="entry name" value="TRAFAC_YlqF/YawG_RiboMat"/>
</dbReference>
<proteinExistence type="inferred from homology"/>
<dbReference type="HOGENOM" id="CLU_011106_1_2_2"/>
<evidence type="ECO:0000313" key="6">
    <source>
        <dbReference type="Proteomes" id="UP000000254"/>
    </source>
</evidence>
<accession>A3DMN1</accession>
<organism evidence="5 6">
    <name type="scientific">Staphylothermus marinus (strain ATCC 43588 / DSM 3639 / JCM 9404 / F1)</name>
    <dbReference type="NCBI Taxonomy" id="399550"/>
    <lineage>
        <taxon>Archaea</taxon>
        <taxon>Thermoproteota</taxon>
        <taxon>Thermoprotei</taxon>
        <taxon>Desulfurococcales</taxon>
        <taxon>Desulfurococcaceae</taxon>
        <taxon>Staphylothermus</taxon>
    </lineage>
</organism>
<dbReference type="PROSITE" id="PS51721">
    <property type="entry name" value="G_CP"/>
    <property type="match status" value="1"/>
</dbReference>
<dbReference type="PIRSF" id="PIRSF006230">
    <property type="entry name" value="MG442"/>
    <property type="match status" value="1"/>
</dbReference>
<protein>
    <submittedName>
        <fullName evidence="5">Ras superfamily GTP-binding protein YlqF</fullName>
    </submittedName>
</protein>
<dbReference type="eggNOG" id="arCOG00350">
    <property type="taxonomic scope" value="Archaea"/>
</dbReference>
<dbReference type="SUPFAM" id="SSF52540">
    <property type="entry name" value="P-loop containing nucleoside triphosphate hydrolases"/>
    <property type="match status" value="1"/>
</dbReference>
<feature type="domain" description="CP-type G" evidence="4">
    <location>
        <begin position="10"/>
        <end position="167"/>
    </location>
</feature>
<dbReference type="InterPro" id="IPR016478">
    <property type="entry name" value="GTPase_MTG1"/>
</dbReference>
<dbReference type="Gene3D" id="3.40.50.300">
    <property type="entry name" value="P-loop containing nucleotide triphosphate hydrolases"/>
    <property type="match status" value="1"/>
</dbReference>
<dbReference type="RefSeq" id="WP_011839082.1">
    <property type="nucleotide sequence ID" value="NC_009033.1"/>
</dbReference>
<keyword evidence="1 3" id="KW-0547">Nucleotide-binding</keyword>
<comment type="similarity">
    <text evidence="3">Belongs to the TRAFAC class YlqF/YawG GTPase family. MTG1 subfamily.</text>
</comment>
<dbReference type="CDD" id="cd01859">
    <property type="entry name" value="MJ1464"/>
    <property type="match status" value="1"/>
</dbReference>
<reference evidence="6" key="1">
    <citation type="journal article" date="2009" name="BMC Genomics">
        <title>The complete genome sequence of Staphylothermus marinus reveals differences in sulfur metabolism among heterotrophic Crenarchaeota.</title>
        <authorList>
            <person name="Anderson I.J."/>
            <person name="Dharmarajan L."/>
            <person name="Rodriguez J."/>
            <person name="Hooper S."/>
            <person name="Porat I."/>
            <person name="Ulrich L.E."/>
            <person name="Elkins J.G."/>
            <person name="Mavromatis K."/>
            <person name="Sun H."/>
            <person name="Land M."/>
            <person name="Lapidus A."/>
            <person name="Lucas S."/>
            <person name="Barry K."/>
            <person name="Huber H."/>
            <person name="Zhulin I.B."/>
            <person name="Whitman W.B."/>
            <person name="Mukhopadhyay B."/>
            <person name="Woese C."/>
            <person name="Bristow J."/>
            <person name="Kyrpides N."/>
        </authorList>
    </citation>
    <scope>NUCLEOTIDE SEQUENCE [LARGE SCALE GENOMIC DNA]</scope>
    <source>
        <strain evidence="6">ATCC 43588 / DSM 3639 / JCM 9404 / F1</strain>
    </source>
</reference>
<name>A3DMN1_STAMF</name>
<keyword evidence="2 3" id="KW-0342">GTP-binding</keyword>
<evidence type="ECO:0000256" key="2">
    <source>
        <dbReference type="ARBA" id="ARBA00023134"/>
    </source>
</evidence>
<dbReference type="InterPro" id="IPR023179">
    <property type="entry name" value="GTP-bd_ortho_bundle_sf"/>
</dbReference>
<sequence>MVKGFILAGWNDLRRIVSRADVVLEVVDAREPMSTRSRKLEKIVYELGRELIIVLNKSDLVPRTIVEEWARLLRSRGYNVVYIAATKHMGTRILRRRIKEVAPALPVIVAVTGYPKTGKSSIINALKGRHSASTSPIPGSPGYTHHAQLYRVEKNILMIDTPGVIPVEGSSLERILRGISPEQLDDPVPPAVELIRRIIKCSPNAFVRAYGISSRDPYVILEELAVKRGWYYKTTKEPLIEESARTIIRDYHKGKIPYYVKPHEYI</sequence>
<dbReference type="PANTHER" id="PTHR11089">
    <property type="entry name" value="GTP-BINDING PROTEIN-RELATED"/>
    <property type="match status" value="1"/>
</dbReference>
<dbReference type="EMBL" id="CP000575">
    <property type="protein sequence ID" value="ABN69891.1"/>
    <property type="molecule type" value="Genomic_DNA"/>
</dbReference>
<keyword evidence="6" id="KW-1185">Reference proteome</keyword>
<dbReference type="Pfam" id="PF03193">
    <property type="entry name" value="RsgA_GTPase"/>
    <property type="match status" value="1"/>
</dbReference>
<dbReference type="InterPro" id="IPR030378">
    <property type="entry name" value="G_CP_dom"/>
</dbReference>
<dbReference type="GO" id="GO:0003924">
    <property type="term" value="F:GTPase activity"/>
    <property type="evidence" value="ECO:0007669"/>
    <property type="project" value="InterPro"/>
</dbReference>
<reference evidence="5 6" key="2">
    <citation type="journal article" date="2009" name="Stand. Genomic Sci.">
        <title>Complete genome sequence of Staphylothermus marinus Stetter and Fiala 1986 type strain F1.</title>
        <authorList>
            <person name="Anderson I.J."/>
            <person name="Sun H."/>
            <person name="Lapidus A."/>
            <person name="Copeland A."/>
            <person name="Glavina Del Rio T."/>
            <person name="Tice H."/>
            <person name="Dalin E."/>
            <person name="Lucas S."/>
            <person name="Barry K."/>
            <person name="Land M."/>
            <person name="Richardson P."/>
            <person name="Huber H."/>
            <person name="Kyrpides N.C."/>
        </authorList>
    </citation>
    <scope>NUCLEOTIDE SEQUENCE [LARGE SCALE GENOMIC DNA]</scope>
    <source>
        <strain evidence="6">ATCC 43588 / DSM 3639 / JCM 9404 / F1</strain>
    </source>
</reference>
<dbReference type="Gene3D" id="1.10.1580.10">
    <property type="match status" value="1"/>
</dbReference>
<dbReference type="GeneID" id="4906789"/>
<evidence type="ECO:0000256" key="1">
    <source>
        <dbReference type="ARBA" id="ARBA00022741"/>
    </source>
</evidence>
<gene>
    <name evidence="5" type="ordered locus">Smar_0790</name>
</gene>
<dbReference type="AlphaFoldDB" id="A3DMN1"/>
<dbReference type="InterPro" id="IPR010914">
    <property type="entry name" value="RsgA_GTPase_dom"/>
</dbReference>
<dbReference type="KEGG" id="smr:Smar_0790"/>
<dbReference type="InterPro" id="IPR027417">
    <property type="entry name" value="P-loop_NTPase"/>
</dbReference>
<dbReference type="GO" id="GO:0005525">
    <property type="term" value="F:GTP binding"/>
    <property type="evidence" value="ECO:0007669"/>
    <property type="project" value="UniProtKB-KW"/>
</dbReference>
<evidence type="ECO:0000259" key="4">
    <source>
        <dbReference type="PROSITE" id="PS51721"/>
    </source>
</evidence>
<dbReference type="OrthoDB" id="372125at2157"/>
<evidence type="ECO:0000313" key="5">
    <source>
        <dbReference type="EMBL" id="ABN69891.1"/>
    </source>
</evidence>